<protein>
    <submittedName>
        <fullName evidence="2">Uncharacterized protein</fullName>
    </submittedName>
</protein>
<dbReference type="AlphaFoldDB" id="A0A2P4SA75"/>
<feature type="region of interest" description="Disordered" evidence="1">
    <location>
        <begin position="53"/>
        <end position="84"/>
    </location>
</feature>
<comment type="caution">
    <text evidence="2">The sequence shown here is derived from an EMBL/GenBank/DDBJ whole genome shotgun (WGS) entry which is preliminary data.</text>
</comment>
<evidence type="ECO:0000256" key="1">
    <source>
        <dbReference type="SAM" id="MobiDB-lite"/>
    </source>
</evidence>
<dbReference type="EMBL" id="PPHD01074802">
    <property type="protein sequence ID" value="POI21010.1"/>
    <property type="molecule type" value="Genomic_DNA"/>
</dbReference>
<dbReference type="Proteomes" id="UP000237246">
    <property type="component" value="Unassembled WGS sequence"/>
</dbReference>
<proteinExistence type="predicted"/>
<feature type="non-terminal residue" evidence="2">
    <location>
        <position position="223"/>
    </location>
</feature>
<organism evidence="2 3">
    <name type="scientific">Bambusicola thoracicus</name>
    <name type="common">Chinese bamboo-partridge</name>
    <name type="synonym">Perdix thoracica</name>
    <dbReference type="NCBI Taxonomy" id="9083"/>
    <lineage>
        <taxon>Eukaryota</taxon>
        <taxon>Metazoa</taxon>
        <taxon>Chordata</taxon>
        <taxon>Craniata</taxon>
        <taxon>Vertebrata</taxon>
        <taxon>Euteleostomi</taxon>
        <taxon>Archelosauria</taxon>
        <taxon>Archosauria</taxon>
        <taxon>Dinosauria</taxon>
        <taxon>Saurischia</taxon>
        <taxon>Theropoda</taxon>
        <taxon>Coelurosauria</taxon>
        <taxon>Aves</taxon>
        <taxon>Neognathae</taxon>
        <taxon>Galloanserae</taxon>
        <taxon>Galliformes</taxon>
        <taxon>Phasianidae</taxon>
        <taxon>Perdicinae</taxon>
        <taxon>Bambusicola</taxon>
    </lineage>
</organism>
<gene>
    <name evidence="2" type="ORF">CIB84_015243</name>
</gene>
<keyword evidence="3" id="KW-1185">Reference proteome</keyword>
<name>A0A2P4SA75_BAMTH</name>
<evidence type="ECO:0000313" key="3">
    <source>
        <dbReference type="Proteomes" id="UP000237246"/>
    </source>
</evidence>
<reference evidence="2 3" key="1">
    <citation type="submission" date="2018-01" db="EMBL/GenBank/DDBJ databases">
        <title>Comparison of the Chinese Bamboo Partridge and Red Junglefowl genome sequences highlights the importance of demography in genome evolution.</title>
        <authorList>
            <person name="Tiley G.P."/>
            <person name="Kimball R.T."/>
            <person name="Braun E.L."/>
            <person name="Burleigh J.G."/>
        </authorList>
    </citation>
    <scope>NUCLEOTIDE SEQUENCE [LARGE SCALE GENOMIC DNA]</scope>
    <source>
        <strain evidence="2">RTK389</strain>
        <tissue evidence="2">Blood</tissue>
    </source>
</reference>
<sequence>MRRAPQLTFTLLQGQALCAAPYHLDCPLCQDIQSLQAEMFRLGIKIPDRSAPTTTLSCPRIPPTEIQPGRKKKPPMSSTGSTTAIPSCARWEESTRRTWPECALTPKPWQPGASITSLQLARMLSSARHELCTEPFQDIQPEPPLTQLPPKKEATRCGLCQRTDHKPETHRESCRQDRRCIHENHLYHTSKLSQHGTNDEGFSGFLAPRHRAGAAAHCSARHT</sequence>
<accession>A0A2P4SA75</accession>
<dbReference type="OrthoDB" id="512616at2759"/>
<evidence type="ECO:0000313" key="2">
    <source>
        <dbReference type="EMBL" id="POI21010.1"/>
    </source>
</evidence>